<evidence type="ECO:0000313" key="6">
    <source>
        <dbReference type="EMBL" id="CAG2203727.1"/>
    </source>
</evidence>
<evidence type="ECO:0000256" key="1">
    <source>
        <dbReference type="ARBA" id="ARBA00022741"/>
    </source>
</evidence>
<keyword evidence="3" id="KW-0347">Helicase</keyword>
<keyword evidence="2" id="KW-0378">Hydrolase</keyword>
<dbReference type="InterPro" id="IPR039904">
    <property type="entry name" value="TRANK1"/>
</dbReference>
<sequence>MFDQTDLVQNLYQRFRKQKNPKWKVNEIYVDEAQDFAQAELFLLIKLCESPHGMFVTGDTAQSIMKGIAFRFKDLVSLFHYASKDSSVKTVGVSVQPDHIYELPHNYRSHSGITALATSVLDILKDLFPDSFDSLPSDQCLFKGPKPVLLETVSSNSLSLILCENVRETSKIEFGAHQAILVVNDKARDNIPEEMKSGLILTLYEAKGLEFDDVLLYNIFTDSEATKEWRVVLSFLEKLIKKDSKNESKIPLQMSTDLRPLPFNPKQHKVLNSELKQLYTAITRARQNVWIYDEDKEQRKPIFEYFQALHLVELVEEDKEVKSFTRKSTPREWVDKGEEFMKLKMYTQAVKCFNTAGDSRMEDIAHAYQHYKIASTLPQNSPQWKEELLQATLKFLEAKKTKEAAKCLETAKQFDLAAELYEKREQFEKAAEMYRRTKKPQESCKYYERAGRYEKSIDVHLENKQFEEAIHSLHRYQYEYEGDDYTVRRSNFYFNKCRNKYRDRKCNYGEVTDEIGKSNLLLGRLTGQQRFIGTAFNCFVKRKPHSNEVGKLECLSWMVNNSNLKIDANLSKIVIGMENLFKIFLILVPLSKLSTRFTEQKKEQFLRDNGVKIEIGKHFYNPIHKPRILEVLAKVRDPVTPKTVKTVVDDVPAIYKLIVEDLFKKTKLWLYKIRKSIEEERQKLKTLSKPTIKSQNFRDMSPRVIKTKVSFTHSEFLQLIRLDMHNVKLEQILNECNTKLGLNCEQNLILNQSEQRSFQFFKCRRLMEDLILTVPHISNTKPDLFEILIGVRSQMEIYFESEMASSKKIEKSVARLFELIFFKKVFGLQQKVNDCLTNLESTVLHERKKIL</sequence>
<gene>
    <name evidence="6" type="ORF">MEDL_18223</name>
</gene>
<evidence type="ECO:0000256" key="4">
    <source>
        <dbReference type="ARBA" id="ARBA00022840"/>
    </source>
</evidence>
<evidence type="ECO:0000256" key="3">
    <source>
        <dbReference type="ARBA" id="ARBA00022806"/>
    </source>
</evidence>
<evidence type="ECO:0000313" key="7">
    <source>
        <dbReference type="Proteomes" id="UP000683360"/>
    </source>
</evidence>
<protein>
    <submittedName>
        <fullName evidence="6">TPR and ankyrin repeat-containing protein 1</fullName>
    </submittedName>
</protein>
<dbReference type="AlphaFoldDB" id="A0A8S3RA56"/>
<dbReference type="PANTHER" id="PTHR21529">
    <property type="entry name" value="MAMMARY TURMOR VIRUS RECEPTOR HOMOLOG 1, 2 MTVR1, 2"/>
    <property type="match status" value="1"/>
</dbReference>
<accession>A0A8S3RA56</accession>
<dbReference type="GO" id="GO:0005524">
    <property type="term" value="F:ATP binding"/>
    <property type="evidence" value="ECO:0007669"/>
    <property type="project" value="UniProtKB-KW"/>
</dbReference>
<dbReference type="GO" id="GO:0016787">
    <property type="term" value="F:hydrolase activity"/>
    <property type="evidence" value="ECO:0007669"/>
    <property type="project" value="UniProtKB-KW"/>
</dbReference>
<dbReference type="Gene3D" id="1.25.40.10">
    <property type="entry name" value="Tetratricopeptide repeat domain"/>
    <property type="match status" value="1"/>
</dbReference>
<evidence type="ECO:0000259" key="5">
    <source>
        <dbReference type="Pfam" id="PF00580"/>
    </source>
</evidence>
<name>A0A8S3RA56_MYTED</name>
<feature type="domain" description="UvrD-like helicase ATP-binding" evidence="5">
    <location>
        <begin position="2"/>
        <end position="64"/>
    </location>
</feature>
<reference evidence="6" key="1">
    <citation type="submission" date="2021-03" db="EMBL/GenBank/DDBJ databases">
        <authorList>
            <person name="Bekaert M."/>
        </authorList>
    </citation>
    <scope>NUCLEOTIDE SEQUENCE</scope>
</reference>
<dbReference type="Proteomes" id="UP000683360">
    <property type="component" value="Unassembled WGS sequence"/>
</dbReference>
<dbReference type="GO" id="GO:0004386">
    <property type="term" value="F:helicase activity"/>
    <property type="evidence" value="ECO:0007669"/>
    <property type="project" value="UniProtKB-KW"/>
</dbReference>
<dbReference type="InterPro" id="IPR014016">
    <property type="entry name" value="UvrD-like_ATP-bd"/>
</dbReference>
<keyword evidence="4" id="KW-0067">ATP-binding</keyword>
<dbReference type="SUPFAM" id="SSF48452">
    <property type="entry name" value="TPR-like"/>
    <property type="match status" value="1"/>
</dbReference>
<dbReference type="Gene3D" id="3.40.50.300">
    <property type="entry name" value="P-loop containing nucleotide triphosphate hydrolases"/>
    <property type="match status" value="2"/>
</dbReference>
<comment type="caution">
    <text evidence="6">The sequence shown here is derived from an EMBL/GenBank/DDBJ whole genome shotgun (WGS) entry which is preliminary data.</text>
</comment>
<proteinExistence type="predicted"/>
<dbReference type="InterPro" id="IPR027417">
    <property type="entry name" value="P-loop_NTPase"/>
</dbReference>
<dbReference type="InterPro" id="IPR011990">
    <property type="entry name" value="TPR-like_helical_dom_sf"/>
</dbReference>
<keyword evidence="7" id="KW-1185">Reference proteome</keyword>
<dbReference type="Pfam" id="PF00580">
    <property type="entry name" value="UvrD-helicase"/>
    <property type="match status" value="1"/>
</dbReference>
<evidence type="ECO:0000256" key="2">
    <source>
        <dbReference type="ARBA" id="ARBA00022801"/>
    </source>
</evidence>
<dbReference type="EMBL" id="CAJPWZ010000930">
    <property type="protein sequence ID" value="CAG2203727.1"/>
    <property type="molecule type" value="Genomic_DNA"/>
</dbReference>
<dbReference type="SUPFAM" id="SSF52540">
    <property type="entry name" value="P-loop containing nucleoside triphosphate hydrolases"/>
    <property type="match status" value="1"/>
</dbReference>
<dbReference type="PANTHER" id="PTHR21529:SF4">
    <property type="entry name" value="TPR AND ANKYRIN REPEAT-CONTAINING PROTEIN 1"/>
    <property type="match status" value="1"/>
</dbReference>
<keyword evidence="1" id="KW-0547">Nucleotide-binding</keyword>
<dbReference type="OrthoDB" id="3156807at2759"/>
<organism evidence="6 7">
    <name type="scientific">Mytilus edulis</name>
    <name type="common">Blue mussel</name>
    <dbReference type="NCBI Taxonomy" id="6550"/>
    <lineage>
        <taxon>Eukaryota</taxon>
        <taxon>Metazoa</taxon>
        <taxon>Spiralia</taxon>
        <taxon>Lophotrochozoa</taxon>
        <taxon>Mollusca</taxon>
        <taxon>Bivalvia</taxon>
        <taxon>Autobranchia</taxon>
        <taxon>Pteriomorphia</taxon>
        <taxon>Mytilida</taxon>
        <taxon>Mytiloidea</taxon>
        <taxon>Mytilidae</taxon>
        <taxon>Mytilinae</taxon>
        <taxon>Mytilus</taxon>
    </lineage>
</organism>